<dbReference type="EMBL" id="BAABCR010000014">
    <property type="protein sequence ID" value="GAA4029753.1"/>
    <property type="molecule type" value="Genomic_DNA"/>
</dbReference>
<name>A0ABP7TR91_9FLAO</name>
<dbReference type="InterPro" id="IPR013815">
    <property type="entry name" value="ATP_grasp_subdomain_1"/>
</dbReference>
<accession>A0ABP7TR91</accession>
<dbReference type="SUPFAM" id="SSF56059">
    <property type="entry name" value="Glutathione synthetase ATP-binding domain-like"/>
    <property type="match status" value="1"/>
</dbReference>
<evidence type="ECO:0000313" key="1">
    <source>
        <dbReference type="EMBL" id="GAA4029753.1"/>
    </source>
</evidence>
<sequence>MRIAIHDTPGSFSSKWIAYCQEKNIDYGLVNCYDSDIMEQMKSFDVLLWHHQQSHPTDYFMAKKLLEALEFCGKLVFPNHNTGWHFDDKVAQKYLFEGLDIATPQNHVFYDLKTLRKFAKTCSYPIVWKLKGGSGSRNVKLVRSESELISIGKRMFGSGIREYDAIDGIKEAVRRYKLGKKKLIDILKAIVHLVYPVKYERMSGKAWGYVYLQEFIPNNDSDYRVIVIKDKAFAIKRYTRPNDFRASGSGYIEYQKENFDDELLRASFAIADKVKTQCVAFDFVYKNEKPLLVEMSYGYRKEGYYDCEGYWDSNLNWYPGTFNPYEWIIEDLKDAFLNQNQNT</sequence>
<dbReference type="PANTHER" id="PTHR21621:SF0">
    <property type="entry name" value="BETA-CITRYLGLUTAMATE SYNTHASE B-RELATED"/>
    <property type="match status" value="1"/>
</dbReference>
<dbReference type="Gene3D" id="3.30.470.20">
    <property type="entry name" value="ATP-grasp fold, B domain"/>
    <property type="match status" value="1"/>
</dbReference>
<proteinExistence type="predicted"/>
<reference evidence="2" key="1">
    <citation type="journal article" date="2019" name="Int. J. Syst. Evol. Microbiol.">
        <title>The Global Catalogue of Microorganisms (GCM) 10K type strain sequencing project: providing services to taxonomists for standard genome sequencing and annotation.</title>
        <authorList>
            <consortium name="The Broad Institute Genomics Platform"/>
            <consortium name="The Broad Institute Genome Sequencing Center for Infectious Disease"/>
            <person name="Wu L."/>
            <person name="Ma J."/>
        </authorList>
    </citation>
    <scope>NUCLEOTIDE SEQUENCE [LARGE SCALE GENOMIC DNA]</scope>
    <source>
        <strain evidence="2">JCM 17064</strain>
    </source>
</reference>
<gene>
    <name evidence="1" type="ORF">GCM10022386_11950</name>
</gene>
<evidence type="ECO:0008006" key="3">
    <source>
        <dbReference type="Google" id="ProtNLM"/>
    </source>
</evidence>
<dbReference type="Proteomes" id="UP001500968">
    <property type="component" value="Unassembled WGS sequence"/>
</dbReference>
<dbReference type="Gene3D" id="3.30.1490.20">
    <property type="entry name" value="ATP-grasp fold, A domain"/>
    <property type="match status" value="1"/>
</dbReference>
<evidence type="ECO:0000313" key="2">
    <source>
        <dbReference type="Proteomes" id="UP001500968"/>
    </source>
</evidence>
<organism evidence="1 2">
    <name type="scientific">Flavobacterium cheonhonense</name>
    <dbReference type="NCBI Taxonomy" id="706185"/>
    <lineage>
        <taxon>Bacteria</taxon>
        <taxon>Pseudomonadati</taxon>
        <taxon>Bacteroidota</taxon>
        <taxon>Flavobacteriia</taxon>
        <taxon>Flavobacteriales</taxon>
        <taxon>Flavobacteriaceae</taxon>
        <taxon>Flavobacterium</taxon>
    </lineage>
</organism>
<comment type="caution">
    <text evidence="1">The sequence shown here is derived from an EMBL/GenBank/DDBJ whole genome shotgun (WGS) entry which is preliminary data.</text>
</comment>
<dbReference type="RefSeq" id="WP_324691445.1">
    <property type="nucleotide sequence ID" value="NZ_BAABCR010000014.1"/>
</dbReference>
<dbReference type="PANTHER" id="PTHR21621">
    <property type="entry name" value="RIBOSOMAL PROTEIN S6 MODIFICATION PROTEIN"/>
    <property type="match status" value="1"/>
</dbReference>
<protein>
    <recommendedName>
        <fullName evidence="3">ATP-grasp domain-containing protein</fullName>
    </recommendedName>
</protein>
<keyword evidence="2" id="KW-1185">Reference proteome</keyword>